<organism evidence="1">
    <name type="scientific">Picea glauca</name>
    <name type="common">White spruce</name>
    <name type="synonym">Pinus glauca</name>
    <dbReference type="NCBI Taxonomy" id="3330"/>
    <lineage>
        <taxon>Eukaryota</taxon>
        <taxon>Viridiplantae</taxon>
        <taxon>Streptophyta</taxon>
        <taxon>Embryophyta</taxon>
        <taxon>Tracheophyta</taxon>
        <taxon>Spermatophyta</taxon>
        <taxon>Pinopsida</taxon>
        <taxon>Pinidae</taxon>
        <taxon>Conifers I</taxon>
        <taxon>Pinales</taxon>
        <taxon>Pinaceae</taxon>
        <taxon>Picea</taxon>
    </lineage>
</organism>
<reference evidence="1" key="1">
    <citation type="journal article" date="2015" name="Genome Biol. Evol.">
        <title>Organellar Genomes of White Spruce (Picea glauca): Assembly and Annotation.</title>
        <authorList>
            <person name="Jackman S.D."/>
            <person name="Warren R.L."/>
            <person name="Gibb E.A."/>
            <person name="Vandervalk B.P."/>
            <person name="Mohamadi H."/>
            <person name="Chu J."/>
            <person name="Raymond A."/>
            <person name="Pleasance S."/>
            <person name="Coope R."/>
            <person name="Wildung M.R."/>
            <person name="Ritland C.E."/>
            <person name="Bousquet J."/>
            <person name="Jones S.J."/>
            <person name="Bohlmann J."/>
            <person name="Birol I."/>
        </authorList>
    </citation>
    <scope>NUCLEOTIDE SEQUENCE [LARGE SCALE GENOMIC DNA]</scope>
    <source>
        <tissue evidence="1">Flushing bud</tissue>
    </source>
</reference>
<name>A0A101LYJ2_PICGL</name>
<accession>A0A101LYJ2</accession>
<proteinExistence type="predicted"/>
<dbReference type="AlphaFoldDB" id="A0A101LYJ2"/>
<evidence type="ECO:0000313" key="1">
    <source>
        <dbReference type="EMBL" id="KUM47729.1"/>
    </source>
</evidence>
<dbReference type="EMBL" id="LKAM01000007">
    <property type="protein sequence ID" value="KUM47729.1"/>
    <property type="molecule type" value="Genomic_DNA"/>
</dbReference>
<geneLocation type="mitochondrion" evidence="1"/>
<comment type="caution">
    <text evidence="1">The sequence shown here is derived from an EMBL/GenBank/DDBJ whole genome shotgun (WGS) entry which is preliminary data.</text>
</comment>
<gene>
    <name evidence="1" type="ORF">ABT39_MTgene5916</name>
</gene>
<protein>
    <submittedName>
        <fullName evidence="1">Uncharacterized protein</fullName>
    </submittedName>
</protein>
<keyword evidence="1" id="KW-0496">Mitochondrion</keyword>
<sequence>MGKLNNLPTIANMLYPNMTPLDIMPLPSVNLSMPTPTHAPNLLLFASISRFRSCPGYPICFGICLRQ</sequence>